<accession>A0A2G0NPF6</accession>
<comment type="caution">
    <text evidence="2">The sequence shown here is derived from an EMBL/GenBank/DDBJ whole genome shotgun (WGS) entry which is preliminary data.</text>
</comment>
<keyword evidence="1" id="KW-0812">Transmembrane</keyword>
<name>A0A2G0NPF6_9GAMM</name>
<evidence type="ECO:0000313" key="2">
    <source>
        <dbReference type="EMBL" id="PHM36589.1"/>
    </source>
</evidence>
<keyword evidence="1" id="KW-0472">Membrane</keyword>
<reference evidence="2 3" key="1">
    <citation type="journal article" date="2017" name="Nat. Microbiol.">
        <title>Natural product diversity associated with the nematode symbionts Photorhabdus and Xenorhabdus.</title>
        <authorList>
            <person name="Tobias N.J."/>
            <person name="Wolff H."/>
            <person name="Djahanschiri B."/>
            <person name="Grundmann F."/>
            <person name="Kronenwerth M."/>
            <person name="Shi Y.M."/>
            <person name="Simonyi S."/>
            <person name="Grun P."/>
            <person name="Shapiro-Ilan D."/>
            <person name="Pidot S.J."/>
            <person name="Stinear T.P."/>
            <person name="Ebersberger I."/>
            <person name="Bode H.B."/>
        </authorList>
    </citation>
    <scope>NUCLEOTIDE SEQUENCE [LARGE SCALE GENOMIC DNA]</scope>
    <source>
        <strain evidence="2 3">DSM 16336</strain>
    </source>
</reference>
<proteinExistence type="predicted"/>
<gene>
    <name evidence="2" type="ORF">Xinn_01532</name>
</gene>
<dbReference type="EMBL" id="NIBU01000013">
    <property type="protein sequence ID" value="PHM36589.1"/>
    <property type="molecule type" value="Genomic_DNA"/>
</dbReference>
<sequence>MRTGAVWVISIPVVLRAAVLLAAFAYAGHCSYM</sequence>
<keyword evidence="3" id="KW-1185">Reference proteome</keyword>
<evidence type="ECO:0000256" key="1">
    <source>
        <dbReference type="SAM" id="Phobius"/>
    </source>
</evidence>
<dbReference type="Proteomes" id="UP000224871">
    <property type="component" value="Unassembled WGS sequence"/>
</dbReference>
<organism evidence="2 3">
    <name type="scientific">Xenorhabdus innexi</name>
    <dbReference type="NCBI Taxonomy" id="290109"/>
    <lineage>
        <taxon>Bacteria</taxon>
        <taxon>Pseudomonadati</taxon>
        <taxon>Pseudomonadota</taxon>
        <taxon>Gammaproteobacteria</taxon>
        <taxon>Enterobacterales</taxon>
        <taxon>Morganellaceae</taxon>
        <taxon>Xenorhabdus</taxon>
    </lineage>
</organism>
<evidence type="ECO:0000313" key="3">
    <source>
        <dbReference type="Proteomes" id="UP000224871"/>
    </source>
</evidence>
<feature type="transmembrane region" description="Helical" evidence="1">
    <location>
        <begin position="6"/>
        <end position="27"/>
    </location>
</feature>
<keyword evidence="1" id="KW-1133">Transmembrane helix</keyword>
<protein>
    <submittedName>
        <fullName evidence="2">Uncharacterized protein</fullName>
    </submittedName>
</protein>